<evidence type="ECO:0000256" key="1">
    <source>
        <dbReference type="ARBA" id="ARBA00004418"/>
    </source>
</evidence>
<sequence>MRLFTPLLRGGLALTLCLVLSGIAASATAVAEDTLVILTWEDYMDPKVIEVFEAKYNTKVRQVYYEDDDERDLIMANTGGAGFDLLIFDELMREPYHARGWLETFRKSDLPNLKHVRYPLKKKDLPEELQTAPYAWGSIGIIYRKDLAPRPPTSWMDLFRPVEALKGKILVINTASTAFSMALKSLGYSVNSIDEAELDAAADLLRKQRPYVRAYRNPLAGEGMDLFSGEVWLAMAYNGDALNLMQRNANIDFVYPMEGSGLWLDSIAVLTKSNSKDLALQFINFIHDPAINARNTQSIFFATANITAEQQLPKSFLNNPVIYPSAKSLTRFEQLERIPASSMRRVISDFVTITSQ</sequence>
<dbReference type="GO" id="GO:0015846">
    <property type="term" value="P:polyamine transport"/>
    <property type="evidence" value="ECO:0007669"/>
    <property type="project" value="InterPro"/>
</dbReference>
<name>Q2S7Q6_HAHCH</name>
<keyword evidence="7" id="KW-1185">Reference proteome</keyword>
<dbReference type="Pfam" id="PF13416">
    <property type="entry name" value="SBP_bac_8"/>
    <property type="match status" value="1"/>
</dbReference>
<dbReference type="GO" id="GO:0042597">
    <property type="term" value="C:periplasmic space"/>
    <property type="evidence" value="ECO:0007669"/>
    <property type="project" value="UniProtKB-SubCell"/>
</dbReference>
<feature type="chain" id="PRO_5004215139" evidence="5">
    <location>
        <begin position="32"/>
        <end position="356"/>
    </location>
</feature>
<gene>
    <name evidence="6" type="ordered locus">HCH_06688</name>
</gene>
<evidence type="ECO:0000256" key="3">
    <source>
        <dbReference type="ARBA" id="ARBA00022729"/>
    </source>
</evidence>
<keyword evidence="3 5" id="KW-0732">Signal</keyword>
<dbReference type="AlphaFoldDB" id="Q2S7Q6"/>
<dbReference type="SUPFAM" id="SSF53850">
    <property type="entry name" value="Periplasmic binding protein-like II"/>
    <property type="match status" value="1"/>
</dbReference>
<evidence type="ECO:0000256" key="4">
    <source>
        <dbReference type="ARBA" id="ARBA00022764"/>
    </source>
</evidence>
<keyword evidence="2" id="KW-0813">Transport</keyword>
<dbReference type="PANTHER" id="PTHR30222">
    <property type="entry name" value="SPERMIDINE/PUTRESCINE-BINDING PERIPLASMIC PROTEIN"/>
    <property type="match status" value="1"/>
</dbReference>
<evidence type="ECO:0000256" key="2">
    <source>
        <dbReference type="ARBA" id="ARBA00022448"/>
    </source>
</evidence>
<dbReference type="PRINTS" id="PR00909">
    <property type="entry name" value="SPERMDNBNDNG"/>
</dbReference>
<reference evidence="6 7" key="1">
    <citation type="journal article" date="2005" name="Nucleic Acids Res.">
        <title>Genomic blueprint of Hahella chejuensis, a marine microbe producing an algicidal agent.</title>
        <authorList>
            <person name="Jeong H."/>
            <person name="Yim J.H."/>
            <person name="Lee C."/>
            <person name="Choi S.-H."/>
            <person name="Park Y.K."/>
            <person name="Yoon S.H."/>
            <person name="Hur C.-G."/>
            <person name="Kang H.-Y."/>
            <person name="Kim D."/>
            <person name="Lee H.H."/>
            <person name="Park K.H."/>
            <person name="Park S.-H."/>
            <person name="Park H.-S."/>
            <person name="Lee H.K."/>
            <person name="Oh T.K."/>
            <person name="Kim J.F."/>
        </authorList>
    </citation>
    <scope>NUCLEOTIDE SEQUENCE [LARGE SCALE GENOMIC DNA]</scope>
    <source>
        <strain evidence="6 7">KCTC 2396</strain>
    </source>
</reference>
<dbReference type="EMBL" id="CP000155">
    <property type="protein sequence ID" value="ABC33318.1"/>
    <property type="molecule type" value="Genomic_DNA"/>
</dbReference>
<dbReference type="eggNOG" id="COG0687">
    <property type="taxonomic scope" value="Bacteria"/>
</dbReference>
<dbReference type="Gene3D" id="3.40.190.10">
    <property type="entry name" value="Periplasmic binding protein-like II"/>
    <property type="match status" value="2"/>
</dbReference>
<evidence type="ECO:0000256" key="5">
    <source>
        <dbReference type="SAM" id="SignalP"/>
    </source>
</evidence>
<protein>
    <submittedName>
        <fullName evidence="6">Spermidine/putrescine-binding periplasmic protein</fullName>
    </submittedName>
</protein>
<dbReference type="OrthoDB" id="9769319at2"/>
<comment type="subcellular location">
    <subcellularLocation>
        <location evidence="1">Periplasm</location>
    </subcellularLocation>
</comment>
<dbReference type="Proteomes" id="UP000000238">
    <property type="component" value="Chromosome"/>
</dbReference>
<dbReference type="KEGG" id="hch:HCH_06688"/>
<dbReference type="CDD" id="cd13590">
    <property type="entry name" value="PBP2_PotD_PotF_like"/>
    <property type="match status" value="1"/>
</dbReference>
<proteinExistence type="predicted"/>
<accession>Q2S7Q6</accession>
<dbReference type="GO" id="GO:0019808">
    <property type="term" value="F:polyamine binding"/>
    <property type="evidence" value="ECO:0007669"/>
    <property type="project" value="InterPro"/>
</dbReference>
<dbReference type="HOGENOM" id="CLU_026974_1_3_6"/>
<dbReference type="STRING" id="349521.HCH_06688"/>
<evidence type="ECO:0000313" key="6">
    <source>
        <dbReference type="EMBL" id="ABC33318.1"/>
    </source>
</evidence>
<dbReference type="RefSeq" id="WP_011400370.1">
    <property type="nucleotide sequence ID" value="NC_007645.1"/>
</dbReference>
<evidence type="ECO:0000313" key="7">
    <source>
        <dbReference type="Proteomes" id="UP000000238"/>
    </source>
</evidence>
<dbReference type="PANTHER" id="PTHR30222:SF17">
    <property type="entry name" value="SPERMIDINE_PUTRESCINE-BINDING PERIPLASMIC PROTEIN"/>
    <property type="match status" value="1"/>
</dbReference>
<organism evidence="6 7">
    <name type="scientific">Hahella chejuensis (strain KCTC 2396)</name>
    <dbReference type="NCBI Taxonomy" id="349521"/>
    <lineage>
        <taxon>Bacteria</taxon>
        <taxon>Pseudomonadati</taxon>
        <taxon>Pseudomonadota</taxon>
        <taxon>Gammaproteobacteria</taxon>
        <taxon>Oceanospirillales</taxon>
        <taxon>Hahellaceae</taxon>
        <taxon>Hahella</taxon>
    </lineage>
</organism>
<keyword evidence="4" id="KW-0574">Periplasm</keyword>
<dbReference type="InterPro" id="IPR006059">
    <property type="entry name" value="SBP"/>
</dbReference>
<dbReference type="InterPro" id="IPR001188">
    <property type="entry name" value="Sperm_putr-bd"/>
</dbReference>
<feature type="signal peptide" evidence="5">
    <location>
        <begin position="1"/>
        <end position="31"/>
    </location>
</feature>